<organism evidence="1 2">
    <name type="scientific">Myceligenerans salitolerans</name>
    <dbReference type="NCBI Taxonomy" id="1230528"/>
    <lineage>
        <taxon>Bacteria</taxon>
        <taxon>Bacillati</taxon>
        <taxon>Actinomycetota</taxon>
        <taxon>Actinomycetes</taxon>
        <taxon>Micrococcales</taxon>
        <taxon>Promicromonosporaceae</taxon>
        <taxon>Myceligenerans</taxon>
    </lineage>
</organism>
<evidence type="ECO:0000313" key="1">
    <source>
        <dbReference type="EMBL" id="MBO0608382.1"/>
    </source>
</evidence>
<keyword evidence="2" id="KW-1185">Reference proteome</keyword>
<gene>
    <name evidence="1" type="ORF">J0911_04990</name>
</gene>
<sequence>MDVPELLDLTWRQRLSSELAGRGWQVIELGDVTVYEKPVVECRRRFVADILRQSGRIVVLPKVGIRFPAVSDVVGRLMGEERPGTSTVGIDLIHLVKRVDGGADATRWMVSGIDQVSPVVEGLVGDLEDFGELFYGEFSSLDLLLTNYRRYSLTVPQLLDLAVGFMIRERLDEASEVLAAVLADDTTVDERIRRTIGALQEKMHSEGG</sequence>
<comment type="caution">
    <text evidence="1">The sequence shown here is derived from an EMBL/GenBank/DDBJ whole genome shotgun (WGS) entry which is preliminary data.</text>
</comment>
<protein>
    <submittedName>
        <fullName evidence="1">Uncharacterized protein</fullName>
    </submittedName>
</protein>
<reference evidence="2" key="2">
    <citation type="submission" date="2023-07" db="EMBL/GenBank/DDBJ databases">
        <title>Myceligenerans salitolerans sp. nov., a halotolerant actinomycete isolated from a salt lake in Xinjiang, China.</title>
        <authorList>
            <person name="Guan T."/>
        </authorList>
    </citation>
    <scope>NUCLEOTIDE SEQUENCE [LARGE SCALE GENOMIC DNA]</scope>
    <source>
        <strain evidence="2">XHU 5031</strain>
    </source>
</reference>
<name>A0ABS3I5V1_9MICO</name>
<dbReference type="Proteomes" id="UP000664617">
    <property type="component" value="Unassembled WGS sequence"/>
</dbReference>
<proteinExistence type="predicted"/>
<accession>A0ABS3I5V1</accession>
<reference evidence="1 2" key="1">
    <citation type="submission" date="2021-03" db="EMBL/GenBank/DDBJ databases">
        <authorList>
            <person name="Xin L."/>
        </authorList>
    </citation>
    <scope>NUCLEOTIDE SEQUENCE [LARGE SCALE GENOMIC DNA]</scope>
    <source>
        <strain evidence="1 2">XHU 5031</strain>
    </source>
</reference>
<dbReference type="EMBL" id="JAFMPK010000025">
    <property type="protein sequence ID" value="MBO0608382.1"/>
    <property type="molecule type" value="Genomic_DNA"/>
</dbReference>
<dbReference type="RefSeq" id="WP_207274361.1">
    <property type="nucleotide sequence ID" value="NZ_JAFMPK010000025.1"/>
</dbReference>
<evidence type="ECO:0000313" key="2">
    <source>
        <dbReference type="Proteomes" id="UP000664617"/>
    </source>
</evidence>